<name>A0A0A9ARL4_ARUDO</name>
<proteinExistence type="predicted"/>
<accession>A0A0A9ARL4</accession>
<sequence length="63" mass="6924">MSSSSYPRGEWRAAAARPPAQFYCVAGGEARGGCGLLQPRRRRMSAALRYVTMTCDDVTNRNV</sequence>
<reference evidence="1" key="2">
    <citation type="journal article" date="2015" name="Data Brief">
        <title>Shoot transcriptome of the giant reed, Arundo donax.</title>
        <authorList>
            <person name="Barrero R.A."/>
            <person name="Guerrero F.D."/>
            <person name="Moolhuijzen P."/>
            <person name="Goolsby J.A."/>
            <person name="Tidwell J."/>
            <person name="Bellgard S.E."/>
            <person name="Bellgard M.I."/>
        </authorList>
    </citation>
    <scope>NUCLEOTIDE SEQUENCE</scope>
    <source>
        <tissue evidence="1">Shoot tissue taken approximately 20 cm above the soil surface</tissue>
    </source>
</reference>
<organism evidence="1">
    <name type="scientific">Arundo donax</name>
    <name type="common">Giant reed</name>
    <name type="synonym">Donax arundinaceus</name>
    <dbReference type="NCBI Taxonomy" id="35708"/>
    <lineage>
        <taxon>Eukaryota</taxon>
        <taxon>Viridiplantae</taxon>
        <taxon>Streptophyta</taxon>
        <taxon>Embryophyta</taxon>
        <taxon>Tracheophyta</taxon>
        <taxon>Spermatophyta</taxon>
        <taxon>Magnoliopsida</taxon>
        <taxon>Liliopsida</taxon>
        <taxon>Poales</taxon>
        <taxon>Poaceae</taxon>
        <taxon>PACMAD clade</taxon>
        <taxon>Arundinoideae</taxon>
        <taxon>Arundineae</taxon>
        <taxon>Arundo</taxon>
    </lineage>
</organism>
<dbReference type="EMBL" id="GBRH01248183">
    <property type="protein sequence ID" value="JAD49712.1"/>
    <property type="molecule type" value="Transcribed_RNA"/>
</dbReference>
<protein>
    <submittedName>
        <fullName evidence="1">Uncharacterized protein</fullName>
    </submittedName>
</protein>
<evidence type="ECO:0000313" key="1">
    <source>
        <dbReference type="EMBL" id="JAD49712.1"/>
    </source>
</evidence>
<reference evidence="1" key="1">
    <citation type="submission" date="2014-09" db="EMBL/GenBank/DDBJ databases">
        <authorList>
            <person name="Magalhaes I.L.F."/>
            <person name="Oliveira U."/>
            <person name="Santos F.R."/>
            <person name="Vidigal T.H.D.A."/>
            <person name="Brescovit A.D."/>
            <person name="Santos A.J."/>
        </authorList>
    </citation>
    <scope>NUCLEOTIDE SEQUENCE</scope>
    <source>
        <tissue evidence="1">Shoot tissue taken approximately 20 cm above the soil surface</tissue>
    </source>
</reference>
<dbReference type="AlphaFoldDB" id="A0A0A9ARL4"/>